<dbReference type="InterPro" id="IPR002100">
    <property type="entry name" value="TF_MADSbox"/>
</dbReference>
<feature type="domain" description="MADS-box" evidence="7">
    <location>
        <begin position="1"/>
        <end position="61"/>
    </location>
</feature>
<dbReference type="GO" id="GO:0005634">
    <property type="term" value="C:nucleus"/>
    <property type="evidence" value="ECO:0007669"/>
    <property type="project" value="UniProtKB-SubCell"/>
</dbReference>
<feature type="compositionally biased region" description="Basic and acidic residues" evidence="6">
    <location>
        <begin position="146"/>
        <end position="156"/>
    </location>
</feature>
<keyword evidence="4" id="KW-0804">Transcription</keyword>
<feature type="region of interest" description="Disordered" evidence="6">
    <location>
        <begin position="323"/>
        <end position="342"/>
    </location>
</feature>
<dbReference type="GO" id="GO:0046983">
    <property type="term" value="F:protein dimerization activity"/>
    <property type="evidence" value="ECO:0007669"/>
    <property type="project" value="InterPro"/>
</dbReference>
<dbReference type="Proteomes" id="UP000699462">
    <property type="component" value="Unassembled WGS sequence"/>
</dbReference>
<dbReference type="PANTHER" id="PTHR11945">
    <property type="entry name" value="MADS BOX PROTEIN"/>
    <property type="match status" value="1"/>
</dbReference>
<dbReference type="OrthoDB" id="6248462at2759"/>
<feature type="compositionally biased region" description="Low complexity" evidence="6">
    <location>
        <begin position="707"/>
        <end position="722"/>
    </location>
</feature>
<organism evidence="8 9">
    <name type="scientific">Paragonimus westermani</name>
    <dbReference type="NCBI Taxonomy" id="34504"/>
    <lineage>
        <taxon>Eukaryota</taxon>
        <taxon>Metazoa</taxon>
        <taxon>Spiralia</taxon>
        <taxon>Lophotrochozoa</taxon>
        <taxon>Platyhelminthes</taxon>
        <taxon>Trematoda</taxon>
        <taxon>Digenea</taxon>
        <taxon>Plagiorchiida</taxon>
        <taxon>Troglotremata</taxon>
        <taxon>Troglotrematidae</taxon>
        <taxon>Paragonimus</taxon>
    </lineage>
</organism>
<dbReference type="Pfam" id="PF00319">
    <property type="entry name" value="SRF-TF"/>
    <property type="match status" value="1"/>
</dbReference>
<evidence type="ECO:0000256" key="2">
    <source>
        <dbReference type="ARBA" id="ARBA00023015"/>
    </source>
</evidence>
<dbReference type="PROSITE" id="PS50066">
    <property type="entry name" value="MADS_BOX_2"/>
    <property type="match status" value="1"/>
</dbReference>
<dbReference type="GO" id="GO:0045944">
    <property type="term" value="P:positive regulation of transcription by RNA polymerase II"/>
    <property type="evidence" value="ECO:0007669"/>
    <property type="project" value="InterPro"/>
</dbReference>
<protein>
    <recommendedName>
        <fullName evidence="7">MADS-box domain-containing protein</fullName>
    </recommendedName>
</protein>
<evidence type="ECO:0000256" key="5">
    <source>
        <dbReference type="ARBA" id="ARBA00023242"/>
    </source>
</evidence>
<proteinExistence type="predicted"/>
<feature type="region of interest" description="Disordered" evidence="6">
    <location>
        <begin position="543"/>
        <end position="563"/>
    </location>
</feature>
<dbReference type="GO" id="GO:0000978">
    <property type="term" value="F:RNA polymerase II cis-regulatory region sequence-specific DNA binding"/>
    <property type="evidence" value="ECO:0007669"/>
    <property type="project" value="TreeGrafter"/>
</dbReference>
<dbReference type="InterPro" id="IPR036879">
    <property type="entry name" value="TF_MADSbox_sf"/>
</dbReference>
<accession>A0A8T0DE08</accession>
<dbReference type="CDD" id="cd00265">
    <property type="entry name" value="MADS_MEF2_like"/>
    <property type="match status" value="1"/>
</dbReference>
<evidence type="ECO:0000256" key="3">
    <source>
        <dbReference type="ARBA" id="ARBA00023125"/>
    </source>
</evidence>
<name>A0A8T0DE08_9TREM</name>
<keyword evidence="2" id="KW-0805">Transcription regulation</keyword>
<evidence type="ECO:0000313" key="9">
    <source>
        <dbReference type="Proteomes" id="UP000699462"/>
    </source>
</evidence>
<dbReference type="SUPFAM" id="SSF55455">
    <property type="entry name" value="SRF-like"/>
    <property type="match status" value="1"/>
</dbReference>
<evidence type="ECO:0000256" key="4">
    <source>
        <dbReference type="ARBA" id="ARBA00023163"/>
    </source>
</evidence>
<feature type="region of interest" description="Disordered" evidence="6">
    <location>
        <begin position="706"/>
        <end position="730"/>
    </location>
</feature>
<keyword evidence="9" id="KW-1185">Reference proteome</keyword>
<evidence type="ECO:0000256" key="6">
    <source>
        <dbReference type="SAM" id="MobiDB-lite"/>
    </source>
</evidence>
<dbReference type="InterPro" id="IPR033896">
    <property type="entry name" value="MEF2-like_N"/>
</dbReference>
<dbReference type="PANTHER" id="PTHR11945:SF534">
    <property type="entry name" value="MYOCYTE-SPECIFIC ENHANCER FACTOR 2"/>
    <property type="match status" value="1"/>
</dbReference>
<dbReference type="EMBL" id="JTDF01006533">
    <property type="protein sequence ID" value="KAF8565556.1"/>
    <property type="molecule type" value="Genomic_DNA"/>
</dbReference>
<comment type="caution">
    <text evidence="8">The sequence shown here is derived from an EMBL/GenBank/DDBJ whole genome shotgun (WGS) entry which is preliminary data.</text>
</comment>
<feature type="compositionally biased region" description="Low complexity" evidence="6">
    <location>
        <begin position="404"/>
        <end position="420"/>
    </location>
</feature>
<dbReference type="SMART" id="SM00432">
    <property type="entry name" value="MADS"/>
    <property type="match status" value="1"/>
</dbReference>
<feature type="region of interest" description="Disordered" evidence="6">
    <location>
        <begin position="99"/>
        <end position="172"/>
    </location>
</feature>
<keyword evidence="5" id="KW-0539">Nucleus</keyword>
<dbReference type="GO" id="GO:0000981">
    <property type="term" value="F:DNA-binding transcription factor activity, RNA polymerase II-specific"/>
    <property type="evidence" value="ECO:0007669"/>
    <property type="project" value="TreeGrafter"/>
</dbReference>
<dbReference type="PROSITE" id="PS00350">
    <property type="entry name" value="MADS_BOX_1"/>
    <property type="match status" value="1"/>
</dbReference>
<dbReference type="AlphaFoldDB" id="A0A8T0DE08"/>
<feature type="region of interest" description="Disordered" evidence="6">
    <location>
        <begin position="381"/>
        <end position="426"/>
    </location>
</feature>
<sequence>MGRRKIQIKAITDEKTRLVTFAKRKNGLFKKAYELSVLCECEIALIVFTKSDRLHQYASYTMEHILHRRDAHPKSNEFYTNQGMCKLLKERSLSLEGGLATHKDDADPSGNLVIDEDFGSDSDRSAHQTSIIVKDRPLRPKGRSRATRDNLTEKTYKPSPPHESNKPQVTVARPVSTATATAKVDILCNQSTPRESSPLASACCHFPTSHTVDIDAEVKSNDDNLSNSITSLEAATALARTLSSQTMMLHYAVLGHSPPLYGQGNMAGSSLHTLVLLPDLRLTGTTATAAGIIDGLPVRTTDQCPLSLDKSGETNPKRTLASITEVDGQEPRSSQSVHAPLDRSHAFPLRESTLEQTQFSTNTNVSIDSTSTSASCNQILKLEPPKSNGATTHSRSFRAKRRPSLTLLKLPSSSQTQPSPASGVIPKGTFLPTPVLEAELKKLECQPSPFMEALKKLTPSIPDPTRPDIATEADRFNSSEALVCSQANSANKSAHLMSVPLPKTPTTPTNPFPTYGSSLCRSPDIFVVPFLGIVNGSGQENSMKTLTSASESDPRPPQSILSGCIPFITSSTSTSLGNGSITDSLKTCAIEGEPSGSRKFGGKHQLSLTLPPRSLENMTDNSPLLGIIPQGTFLSTPDVVTELEKLEFPSASLTGTNGNAVKTEIDNPPPSDLPISQPKPVFEQSVATNLCAPNSNTRDIRTNAFMSTSSSGCTSPVSSSSPNHALSETRQVDLRDADIITGKHAKRCRRA</sequence>
<evidence type="ECO:0000259" key="7">
    <source>
        <dbReference type="PROSITE" id="PS50066"/>
    </source>
</evidence>
<comment type="subcellular location">
    <subcellularLocation>
        <location evidence="1">Nucleus</location>
    </subcellularLocation>
</comment>
<dbReference type="PRINTS" id="PR00404">
    <property type="entry name" value="MADSDOMAIN"/>
</dbReference>
<dbReference type="Gene3D" id="3.40.1810.10">
    <property type="entry name" value="Transcription factor, MADS-box"/>
    <property type="match status" value="1"/>
</dbReference>
<gene>
    <name evidence="8" type="ORF">P879_05181</name>
</gene>
<keyword evidence="3" id="KW-0238">DNA-binding</keyword>
<evidence type="ECO:0000313" key="8">
    <source>
        <dbReference type="EMBL" id="KAF8565556.1"/>
    </source>
</evidence>
<evidence type="ECO:0000256" key="1">
    <source>
        <dbReference type="ARBA" id="ARBA00004123"/>
    </source>
</evidence>
<reference evidence="8 9" key="1">
    <citation type="submission" date="2019-07" db="EMBL/GenBank/DDBJ databases">
        <title>Annotation for the trematode Paragonimus westermani.</title>
        <authorList>
            <person name="Choi Y.-J."/>
        </authorList>
    </citation>
    <scope>NUCLEOTIDE SEQUENCE [LARGE SCALE GENOMIC DNA]</scope>
    <source>
        <strain evidence="8">180907_Pwestermani</strain>
    </source>
</reference>